<gene>
    <name evidence="4" type="ORF">R1sor_011686</name>
</gene>
<sequence length="148" mass="16981">MRQATNCNNILHQISHDNSLGIEGKTVLTLVIFEWLQTSGGNQPNQPNQPVYTYNRLLGAFKSDGHWEIAERIYHEMLQTGVSPDIVTQNTLINYEYNSERRGDVEVVLDIFGDFKQQCCREGEGNGTKKNENQIEATESRRYSEQKE</sequence>
<dbReference type="EMBL" id="JBJQOH010000002">
    <property type="protein sequence ID" value="KAL3697610.1"/>
    <property type="molecule type" value="Genomic_DNA"/>
</dbReference>
<organism evidence="4 5">
    <name type="scientific">Riccia sorocarpa</name>
    <dbReference type="NCBI Taxonomy" id="122646"/>
    <lineage>
        <taxon>Eukaryota</taxon>
        <taxon>Viridiplantae</taxon>
        <taxon>Streptophyta</taxon>
        <taxon>Embryophyta</taxon>
        <taxon>Marchantiophyta</taxon>
        <taxon>Marchantiopsida</taxon>
        <taxon>Marchantiidae</taxon>
        <taxon>Marchantiales</taxon>
        <taxon>Ricciaceae</taxon>
        <taxon>Riccia</taxon>
    </lineage>
</organism>
<dbReference type="Gene3D" id="1.25.40.10">
    <property type="entry name" value="Tetratricopeptide repeat domain"/>
    <property type="match status" value="1"/>
</dbReference>
<accession>A0ABD3I5G7</accession>
<keyword evidence="1" id="KW-0677">Repeat</keyword>
<dbReference type="PROSITE" id="PS51375">
    <property type="entry name" value="PPR"/>
    <property type="match status" value="1"/>
</dbReference>
<dbReference type="PANTHER" id="PTHR47940:SF1">
    <property type="entry name" value="PROTEIN LOW PHOTOSYNTHETIC EFFICIENCY 1, CHLOROPLASTIC"/>
    <property type="match status" value="1"/>
</dbReference>
<evidence type="ECO:0000256" key="2">
    <source>
        <dbReference type="PROSITE-ProRule" id="PRU00708"/>
    </source>
</evidence>
<proteinExistence type="predicted"/>
<dbReference type="InterPro" id="IPR002885">
    <property type="entry name" value="PPR_rpt"/>
</dbReference>
<reference evidence="4 5" key="1">
    <citation type="submission" date="2024-09" db="EMBL/GenBank/DDBJ databases">
        <title>Chromosome-scale assembly of Riccia sorocarpa.</title>
        <authorList>
            <person name="Paukszto L."/>
        </authorList>
    </citation>
    <scope>NUCLEOTIDE SEQUENCE [LARGE SCALE GENOMIC DNA]</scope>
    <source>
        <strain evidence="4">LP-2024</strain>
        <tissue evidence="4">Aerial parts of the thallus</tissue>
    </source>
</reference>
<feature type="region of interest" description="Disordered" evidence="3">
    <location>
        <begin position="122"/>
        <end position="148"/>
    </location>
</feature>
<name>A0ABD3I5G7_9MARC</name>
<dbReference type="AlphaFoldDB" id="A0ABD3I5G7"/>
<evidence type="ECO:0000313" key="5">
    <source>
        <dbReference type="Proteomes" id="UP001633002"/>
    </source>
</evidence>
<dbReference type="PANTHER" id="PTHR47940">
    <property type="entry name" value="OS12G0283900 PROTEIN"/>
    <property type="match status" value="1"/>
</dbReference>
<dbReference type="InterPro" id="IPR053343">
    <property type="entry name" value="PSII_mRNA-binding_protein"/>
</dbReference>
<evidence type="ECO:0008006" key="6">
    <source>
        <dbReference type="Google" id="ProtNLM"/>
    </source>
</evidence>
<dbReference type="InterPro" id="IPR011990">
    <property type="entry name" value="TPR-like_helical_dom_sf"/>
</dbReference>
<evidence type="ECO:0000256" key="3">
    <source>
        <dbReference type="SAM" id="MobiDB-lite"/>
    </source>
</evidence>
<feature type="repeat" description="PPR" evidence="2">
    <location>
        <begin position="50"/>
        <end position="84"/>
    </location>
</feature>
<dbReference type="Proteomes" id="UP001633002">
    <property type="component" value="Unassembled WGS sequence"/>
</dbReference>
<protein>
    <recommendedName>
        <fullName evidence="6">Pentatricopeptide repeat-containing protein</fullName>
    </recommendedName>
</protein>
<dbReference type="NCBIfam" id="TIGR00756">
    <property type="entry name" value="PPR"/>
    <property type="match status" value="1"/>
</dbReference>
<dbReference type="Pfam" id="PF13041">
    <property type="entry name" value="PPR_2"/>
    <property type="match status" value="1"/>
</dbReference>
<keyword evidence="5" id="KW-1185">Reference proteome</keyword>
<evidence type="ECO:0000256" key="1">
    <source>
        <dbReference type="ARBA" id="ARBA00022737"/>
    </source>
</evidence>
<comment type="caution">
    <text evidence="4">The sequence shown here is derived from an EMBL/GenBank/DDBJ whole genome shotgun (WGS) entry which is preliminary data.</text>
</comment>
<evidence type="ECO:0000313" key="4">
    <source>
        <dbReference type="EMBL" id="KAL3697610.1"/>
    </source>
</evidence>